<reference evidence="11" key="1">
    <citation type="journal article" date="2022" name="bioRxiv">
        <title>Thiovibrio frasassiensisgen. nov., sp. nov., an autotrophic, elemental sulfur disproportionating bacterium isolated from sulfidic karst sediment, and proposal of Thiovibrionaceae fam. nov.</title>
        <authorList>
            <person name="Aronson H."/>
            <person name="Thomas C."/>
            <person name="Bhattacharyya M."/>
            <person name="Eckstein S."/>
            <person name="Jensen S."/>
            <person name="Barco R."/>
            <person name="Macalady J."/>
            <person name="Amend J."/>
        </authorList>
    </citation>
    <scope>NUCLEOTIDE SEQUENCE</scope>
    <source>
        <strain evidence="11">RS19-109</strain>
    </source>
</reference>
<dbReference type="Pfam" id="PF00924">
    <property type="entry name" value="MS_channel_2nd"/>
    <property type="match status" value="1"/>
</dbReference>
<comment type="similarity">
    <text evidence="2">Belongs to the MscS (TC 1.A.23) family.</text>
</comment>
<accession>A0A9X4RLZ2</accession>
<dbReference type="InterPro" id="IPR011066">
    <property type="entry name" value="MscS_channel_C_sf"/>
</dbReference>
<feature type="domain" description="Mechanosensitive ion channel MscS C-terminal" evidence="9">
    <location>
        <begin position="255"/>
        <end position="337"/>
    </location>
</feature>
<proteinExistence type="inferred from homology"/>
<evidence type="ECO:0000256" key="2">
    <source>
        <dbReference type="ARBA" id="ARBA00008017"/>
    </source>
</evidence>
<reference evidence="11" key="2">
    <citation type="submission" date="2022-10" db="EMBL/GenBank/DDBJ databases">
        <authorList>
            <person name="Aronson H.S."/>
        </authorList>
    </citation>
    <scope>NUCLEOTIDE SEQUENCE</scope>
    <source>
        <strain evidence="11">RS19-109</strain>
    </source>
</reference>
<dbReference type="InterPro" id="IPR049142">
    <property type="entry name" value="MS_channel_1st"/>
</dbReference>
<dbReference type="SUPFAM" id="SSF82689">
    <property type="entry name" value="Mechanosensitive channel protein MscS (YggB), C-terminal domain"/>
    <property type="match status" value="1"/>
</dbReference>
<dbReference type="PANTHER" id="PTHR30221:SF1">
    <property type="entry name" value="SMALL-CONDUCTANCE MECHANOSENSITIVE CHANNEL"/>
    <property type="match status" value="1"/>
</dbReference>
<dbReference type="EMBL" id="JAPHEH010000001">
    <property type="protein sequence ID" value="MDG4475850.1"/>
    <property type="molecule type" value="Genomic_DNA"/>
</dbReference>
<dbReference type="SUPFAM" id="SSF50182">
    <property type="entry name" value="Sm-like ribonucleoproteins"/>
    <property type="match status" value="1"/>
</dbReference>
<name>A0A9X4RLZ2_9BACT</name>
<keyword evidence="5 7" id="KW-1133">Transmembrane helix</keyword>
<evidence type="ECO:0000259" key="9">
    <source>
        <dbReference type="Pfam" id="PF21082"/>
    </source>
</evidence>
<evidence type="ECO:0000256" key="4">
    <source>
        <dbReference type="ARBA" id="ARBA00022692"/>
    </source>
</evidence>
<dbReference type="GO" id="GO:0008381">
    <property type="term" value="F:mechanosensitive monoatomic ion channel activity"/>
    <property type="evidence" value="ECO:0007669"/>
    <property type="project" value="InterPro"/>
</dbReference>
<dbReference type="InterPro" id="IPR011014">
    <property type="entry name" value="MscS_channel_TM-2"/>
</dbReference>
<dbReference type="InterPro" id="IPR049278">
    <property type="entry name" value="MS_channel_C"/>
</dbReference>
<keyword evidence="4 7" id="KW-0812">Transmembrane</keyword>
<protein>
    <submittedName>
        <fullName evidence="11">Mechanosensitive ion channel family protein</fullName>
    </submittedName>
</protein>
<evidence type="ECO:0000256" key="7">
    <source>
        <dbReference type="SAM" id="Phobius"/>
    </source>
</evidence>
<keyword evidence="6 7" id="KW-0472">Membrane</keyword>
<dbReference type="InterPro" id="IPR023408">
    <property type="entry name" value="MscS_beta-dom_sf"/>
</dbReference>
<feature type="transmembrane region" description="Helical" evidence="7">
    <location>
        <begin position="97"/>
        <end position="119"/>
    </location>
</feature>
<dbReference type="Gene3D" id="2.30.30.60">
    <property type="match status" value="1"/>
</dbReference>
<evidence type="ECO:0000313" key="12">
    <source>
        <dbReference type="Proteomes" id="UP001154240"/>
    </source>
</evidence>
<feature type="transmembrane region" description="Helical" evidence="7">
    <location>
        <begin position="131"/>
        <end position="154"/>
    </location>
</feature>
<evidence type="ECO:0000259" key="10">
    <source>
        <dbReference type="Pfam" id="PF21088"/>
    </source>
</evidence>
<feature type="transmembrane region" description="Helical" evidence="7">
    <location>
        <begin position="57"/>
        <end position="77"/>
    </location>
</feature>
<feature type="domain" description="Mechanosensitive ion channel transmembrane helices 2/3" evidence="10">
    <location>
        <begin position="138"/>
        <end position="179"/>
    </location>
</feature>
<evidence type="ECO:0000256" key="5">
    <source>
        <dbReference type="ARBA" id="ARBA00022989"/>
    </source>
</evidence>
<sequence>MELSPFLQDLSRQPIIQRLMVVAIYALLAKAVDIFVNRILKRLAAAYTTTDLDDKAIDILHTPIVVSIFFVGILHALSMEPGLSPPWEKFVPDVAKSIALVIWTLAALRLFMVLGEHYLDSISERGKIGADLFLLLKNVVRVVIFVSALLWLLSIWNVNLAPLFASAGIAGIAVALAAKDSLANFFGGISIFADKTFKVGDYIIIDNDQRGEVVEIGVRSTRIMTRDDVLITIPNSILANSKIINESAPVPRFRIRVPVGVAYGSDLAQVEAVLLAVAAANPAVVQEPEARVRMRSFGSSSVDFELLCWVEDPRLKGLEIHNLLKGIYKAFAENKITIPFPQQDVYIKQLPEAGEK</sequence>
<gene>
    <name evidence="11" type="ORF">OLX77_06720</name>
</gene>
<dbReference type="Gene3D" id="3.30.70.100">
    <property type="match status" value="1"/>
</dbReference>
<evidence type="ECO:0000256" key="3">
    <source>
        <dbReference type="ARBA" id="ARBA00022475"/>
    </source>
</evidence>
<dbReference type="Proteomes" id="UP001154240">
    <property type="component" value="Unassembled WGS sequence"/>
</dbReference>
<dbReference type="Gene3D" id="1.10.287.1260">
    <property type="match status" value="1"/>
</dbReference>
<comment type="caution">
    <text evidence="11">The sequence shown here is derived from an EMBL/GenBank/DDBJ whole genome shotgun (WGS) entry which is preliminary data.</text>
</comment>
<evidence type="ECO:0000256" key="6">
    <source>
        <dbReference type="ARBA" id="ARBA00023136"/>
    </source>
</evidence>
<feature type="domain" description="Mechanosensitive ion channel MscS" evidence="8">
    <location>
        <begin position="180"/>
        <end position="246"/>
    </location>
</feature>
<dbReference type="RefSeq" id="WP_307632824.1">
    <property type="nucleotide sequence ID" value="NZ_JAPHEH010000001.1"/>
</dbReference>
<evidence type="ECO:0000259" key="8">
    <source>
        <dbReference type="Pfam" id="PF00924"/>
    </source>
</evidence>
<evidence type="ECO:0000256" key="1">
    <source>
        <dbReference type="ARBA" id="ARBA00004651"/>
    </source>
</evidence>
<dbReference type="InterPro" id="IPR006685">
    <property type="entry name" value="MscS_channel_2nd"/>
</dbReference>
<dbReference type="AlphaFoldDB" id="A0A9X4RLZ2"/>
<dbReference type="InterPro" id="IPR010920">
    <property type="entry name" value="LSM_dom_sf"/>
</dbReference>
<comment type="subcellular location">
    <subcellularLocation>
        <location evidence="1">Cell membrane</location>
        <topology evidence="1">Multi-pass membrane protein</topology>
    </subcellularLocation>
</comment>
<dbReference type="InterPro" id="IPR045275">
    <property type="entry name" value="MscS_archaea/bacteria_type"/>
</dbReference>
<keyword evidence="3" id="KW-1003">Cell membrane</keyword>
<dbReference type="Pfam" id="PF21088">
    <property type="entry name" value="MS_channel_1st"/>
    <property type="match status" value="1"/>
</dbReference>
<feature type="transmembrane region" description="Helical" evidence="7">
    <location>
        <begin position="15"/>
        <end position="36"/>
    </location>
</feature>
<evidence type="ECO:0000313" key="11">
    <source>
        <dbReference type="EMBL" id="MDG4475850.1"/>
    </source>
</evidence>
<dbReference type="GO" id="GO:0005886">
    <property type="term" value="C:plasma membrane"/>
    <property type="evidence" value="ECO:0007669"/>
    <property type="project" value="UniProtKB-SubCell"/>
</dbReference>
<dbReference type="PANTHER" id="PTHR30221">
    <property type="entry name" value="SMALL-CONDUCTANCE MECHANOSENSITIVE CHANNEL"/>
    <property type="match status" value="1"/>
</dbReference>
<organism evidence="11 12">
    <name type="scientific">Thiovibrio frasassiensis</name>
    <dbReference type="NCBI Taxonomy" id="2984131"/>
    <lineage>
        <taxon>Bacteria</taxon>
        <taxon>Pseudomonadati</taxon>
        <taxon>Thermodesulfobacteriota</taxon>
        <taxon>Desulfobulbia</taxon>
        <taxon>Desulfobulbales</taxon>
        <taxon>Thiovibrionaceae</taxon>
        <taxon>Thiovibrio</taxon>
    </lineage>
</organism>
<dbReference type="Pfam" id="PF21082">
    <property type="entry name" value="MS_channel_3rd"/>
    <property type="match status" value="1"/>
</dbReference>
<keyword evidence="12" id="KW-1185">Reference proteome</keyword>
<dbReference type="SUPFAM" id="SSF82861">
    <property type="entry name" value="Mechanosensitive channel protein MscS (YggB), transmembrane region"/>
    <property type="match status" value="1"/>
</dbReference>